<sequence length="311" mass="32703">MSQARTLRIGLALGGGAARGWAHIGVIRALEEAGIRPAVVTGTSIGALVGGVYAAGRLDWFEEWVLALARREVFSLLDFRLGNGMIRGEKLMAFLAEELGDFRIEDLDVEYGATATVLQTGAEVWLRSGPLLDAVRASIALPALLPPVARGEQLLADGGLVNPVPISVARAMEADVVISVDLASDILGRTLQPPEPRTGGDFLQWLGHLLPGSSESAWAPSMLSVVTASIDIMQVRITRSRMAGDPPDIAISPRLGHLALMDFHRAAEAIQAGRDAVALAMPALRASGLATLPGHEPGAAPVQVQPPLPEP</sequence>
<evidence type="ECO:0000313" key="7">
    <source>
        <dbReference type="EMBL" id="KGO98238.1"/>
    </source>
</evidence>
<dbReference type="GO" id="GO:0016042">
    <property type="term" value="P:lipid catabolic process"/>
    <property type="evidence" value="ECO:0007669"/>
    <property type="project" value="UniProtKB-UniRule"/>
</dbReference>
<dbReference type="RefSeq" id="WP_081677648.1">
    <property type="nucleotide sequence ID" value="NZ_AUHT01000004.1"/>
</dbReference>
<reference evidence="7 8" key="1">
    <citation type="submission" date="2013-08" db="EMBL/GenBank/DDBJ databases">
        <title>Genomic analysis of Lysobacter defluvii.</title>
        <authorList>
            <person name="Wang Q."/>
            <person name="Wang G."/>
        </authorList>
    </citation>
    <scope>NUCLEOTIDE SEQUENCE [LARGE SCALE GENOMIC DNA]</scope>
    <source>
        <strain evidence="7 8">IMMIB APB-9</strain>
    </source>
</reference>
<feature type="active site" description="Nucleophile" evidence="4">
    <location>
        <position position="44"/>
    </location>
</feature>
<comment type="caution">
    <text evidence="4">Lacks conserved residue(s) required for the propagation of feature annotation.</text>
</comment>
<dbReference type="InterPro" id="IPR016035">
    <property type="entry name" value="Acyl_Trfase/lysoPLipase"/>
</dbReference>
<dbReference type="InterPro" id="IPR050301">
    <property type="entry name" value="NTE"/>
</dbReference>
<feature type="short sequence motif" description="GXSXG" evidence="4">
    <location>
        <begin position="42"/>
        <end position="46"/>
    </location>
</feature>
<keyword evidence="1 4" id="KW-0378">Hydrolase</keyword>
<dbReference type="GO" id="GO:0016787">
    <property type="term" value="F:hydrolase activity"/>
    <property type="evidence" value="ECO:0007669"/>
    <property type="project" value="UniProtKB-UniRule"/>
</dbReference>
<evidence type="ECO:0000256" key="1">
    <source>
        <dbReference type="ARBA" id="ARBA00022801"/>
    </source>
</evidence>
<dbReference type="eggNOG" id="COG1752">
    <property type="taxonomic scope" value="Bacteria"/>
</dbReference>
<dbReference type="PANTHER" id="PTHR14226">
    <property type="entry name" value="NEUROPATHY TARGET ESTERASE/SWISS CHEESE D.MELANOGASTER"/>
    <property type="match status" value="1"/>
</dbReference>
<dbReference type="AlphaFoldDB" id="A0A0A0M5E8"/>
<gene>
    <name evidence="7" type="ORF">N791_12375</name>
</gene>
<evidence type="ECO:0000256" key="2">
    <source>
        <dbReference type="ARBA" id="ARBA00022963"/>
    </source>
</evidence>
<name>A0A0A0M5E8_9GAMM</name>
<dbReference type="STRING" id="1385515.GCA_000423325_00139"/>
<keyword evidence="2 4" id="KW-0442">Lipid degradation</keyword>
<evidence type="ECO:0000256" key="4">
    <source>
        <dbReference type="PROSITE-ProRule" id="PRU01161"/>
    </source>
</evidence>
<dbReference type="Proteomes" id="UP000030003">
    <property type="component" value="Unassembled WGS sequence"/>
</dbReference>
<dbReference type="EMBL" id="AVBH01000108">
    <property type="protein sequence ID" value="KGO98238.1"/>
    <property type="molecule type" value="Genomic_DNA"/>
</dbReference>
<feature type="domain" description="PNPLA" evidence="6">
    <location>
        <begin position="11"/>
        <end position="170"/>
    </location>
</feature>
<organism evidence="7 8">
    <name type="scientific">Lysobacter defluvii IMMIB APB-9 = DSM 18482</name>
    <dbReference type="NCBI Taxonomy" id="1385515"/>
    <lineage>
        <taxon>Bacteria</taxon>
        <taxon>Pseudomonadati</taxon>
        <taxon>Pseudomonadota</taxon>
        <taxon>Gammaproteobacteria</taxon>
        <taxon>Lysobacterales</taxon>
        <taxon>Lysobacteraceae</taxon>
        <taxon>Novilysobacter</taxon>
    </lineage>
</organism>
<accession>A0A0A0M5E8</accession>
<comment type="caution">
    <text evidence="7">The sequence shown here is derived from an EMBL/GenBank/DDBJ whole genome shotgun (WGS) entry which is preliminary data.</text>
</comment>
<keyword evidence="3 4" id="KW-0443">Lipid metabolism</keyword>
<dbReference type="SUPFAM" id="SSF52151">
    <property type="entry name" value="FabD/lysophospholipase-like"/>
    <property type="match status" value="1"/>
</dbReference>
<proteinExistence type="predicted"/>
<feature type="region of interest" description="Disordered" evidence="5">
    <location>
        <begin position="292"/>
        <end position="311"/>
    </location>
</feature>
<dbReference type="InterPro" id="IPR002641">
    <property type="entry name" value="PNPLA_dom"/>
</dbReference>
<dbReference type="OrthoDB" id="5290098at2"/>
<evidence type="ECO:0000313" key="8">
    <source>
        <dbReference type="Proteomes" id="UP000030003"/>
    </source>
</evidence>
<feature type="short sequence motif" description="DGA/G" evidence="4">
    <location>
        <begin position="157"/>
        <end position="159"/>
    </location>
</feature>
<dbReference type="Gene3D" id="3.40.1090.10">
    <property type="entry name" value="Cytosolic phospholipase A2 catalytic domain"/>
    <property type="match status" value="1"/>
</dbReference>
<protein>
    <submittedName>
        <fullName evidence="7">Patatin</fullName>
    </submittedName>
</protein>
<evidence type="ECO:0000256" key="3">
    <source>
        <dbReference type="ARBA" id="ARBA00023098"/>
    </source>
</evidence>
<dbReference type="PANTHER" id="PTHR14226:SF76">
    <property type="entry name" value="NTE FAMILY PROTEIN RSSA"/>
    <property type="match status" value="1"/>
</dbReference>
<dbReference type="PROSITE" id="PS51635">
    <property type="entry name" value="PNPLA"/>
    <property type="match status" value="1"/>
</dbReference>
<evidence type="ECO:0000259" key="6">
    <source>
        <dbReference type="PROSITE" id="PS51635"/>
    </source>
</evidence>
<feature type="active site" description="Proton acceptor" evidence="4">
    <location>
        <position position="157"/>
    </location>
</feature>
<evidence type="ECO:0000256" key="5">
    <source>
        <dbReference type="SAM" id="MobiDB-lite"/>
    </source>
</evidence>
<dbReference type="Pfam" id="PF01734">
    <property type="entry name" value="Patatin"/>
    <property type="match status" value="1"/>
</dbReference>
<keyword evidence="8" id="KW-1185">Reference proteome</keyword>